<evidence type="ECO:0000313" key="3">
    <source>
        <dbReference type="Proteomes" id="UP000001064"/>
    </source>
</evidence>
<reference evidence="3" key="1">
    <citation type="journal article" date="2011" name="Genome Biol.">
        <title>Comparative genomics of the social amoebae Dictyostelium discoideum and Dictyostelium purpureum.</title>
        <authorList>
            <consortium name="US DOE Joint Genome Institute (JGI-PGF)"/>
            <person name="Sucgang R."/>
            <person name="Kuo A."/>
            <person name="Tian X."/>
            <person name="Salerno W."/>
            <person name="Parikh A."/>
            <person name="Feasley C.L."/>
            <person name="Dalin E."/>
            <person name="Tu H."/>
            <person name="Huang E."/>
            <person name="Barry K."/>
            <person name="Lindquist E."/>
            <person name="Shapiro H."/>
            <person name="Bruce D."/>
            <person name="Schmutz J."/>
            <person name="Salamov A."/>
            <person name="Fey P."/>
            <person name="Gaudet P."/>
            <person name="Anjard C."/>
            <person name="Babu M.M."/>
            <person name="Basu S."/>
            <person name="Bushmanova Y."/>
            <person name="van der Wel H."/>
            <person name="Katoh-Kurasawa M."/>
            <person name="Dinh C."/>
            <person name="Coutinho P.M."/>
            <person name="Saito T."/>
            <person name="Elias M."/>
            <person name="Schaap P."/>
            <person name="Kay R.R."/>
            <person name="Henrissat B."/>
            <person name="Eichinger L."/>
            <person name="Rivero F."/>
            <person name="Putnam N.H."/>
            <person name="West C.M."/>
            <person name="Loomis W.F."/>
            <person name="Chisholm R.L."/>
            <person name="Shaulsky G."/>
            <person name="Strassmann J.E."/>
            <person name="Queller D.C."/>
            <person name="Kuspa A."/>
            <person name="Grigoriev I.V."/>
        </authorList>
    </citation>
    <scope>NUCLEOTIDE SEQUENCE [LARGE SCALE GENOMIC DNA]</scope>
    <source>
        <strain evidence="3">QSDP1</strain>
    </source>
</reference>
<keyword evidence="1" id="KW-0732">Signal</keyword>
<gene>
    <name evidence="2" type="ORF">DICPUDRAFT_155013</name>
</gene>
<dbReference type="VEuPathDB" id="AmoebaDB:DICPUDRAFT_155013"/>
<dbReference type="OrthoDB" id="10638084at2759"/>
<evidence type="ECO:0008006" key="4">
    <source>
        <dbReference type="Google" id="ProtNLM"/>
    </source>
</evidence>
<name>F0ZSU6_DICPU</name>
<dbReference type="InParanoid" id="F0ZSU6"/>
<organism evidence="2 3">
    <name type="scientific">Dictyostelium purpureum</name>
    <name type="common">Slime mold</name>
    <dbReference type="NCBI Taxonomy" id="5786"/>
    <lineage>
        <taxon>Eukaryota</taxon>
        <taxon>Amoebozoa</taxon>
        <taxon>Evosea</taxon>
        <taxon>Eumycetozoa</taxon>
        <taxon>Dictyostelia</taxon>
        <taxon>Dictyosteliales</taxon>
        <taxon>Dictyosteliaceae</taxon>
        <taxon>Dictyostelium</taxon>
    </lineage>
</organism>
<dbReference type="Pfam" id="PF11912">
    <property type="entry name" value="CfaA_B_C"/>
    <property type="match status" value="1"/>
</dbReference>
<evidence type="ECO:0000313" key="2">
    <source>
        <dbReference type="EMBL" id="EGC32983.1"/>
    </source>
</evidence>
<feature type="chain" id="PRO_5003261942" description="Carbohydrate binding domain-containing protein" evidence="1">
    <location>
        <begin position="19"/>
        <end position="198"/>
    </location>
</feature>
<dbReference type="PANTHER" id="PTHR39529">
    <property type="entry name" value="CARBOHYDRATE BINDING DOMAIN-CONTAINING PROTEIN"/>
    <property type="match status" value="1"/>
</dbReference>
<dbReference type="RefSeq" id="XP_003290501.1">
    <property type="nucleotide sequence ID" value="XM_003290453.1"/>
</dbReference>
<dbReference type="AlphaFoldDB" id="F0ZSU6"/>
<sequence>MKLLLLLVLTVLINYVQSQLVSITPYVNSCSESESFGIGYQLPVSECLTIGDNSLYLVLSNDKQVVRSYWLPNCTTPLDFGNAIEFTYNINSCNTFKIPYTAGLLSSISLNATIPNQAIVYNYYYESSGTKCLGPSYKVFYTNNYSFDDQNEAYNKYTCTKNEPSLYTCNRNGECETENLGGGCQNNWYSVYPYIVTC</sequence>
<dbReference type="InterPro" id="IPR021837">
    <property type="entry name" value="CfaA/B/C"/>
</dbReference>
<dbReference type="Proteomes" id="UP000001064">
    <property type="component" value="Unassembled WGS sequence"/>
</dbReference>
<dbReference type="OMA" id="CTEYINS"/>
<dbReference type="EMBL" id="GL871164">
    <property type="protein sequence ID" value="EGC32983.1"/>
    <property type="molecule type" value="Genomic_DNA"/>
</dbReference>
<dbReference type="PANTHER" id="PTHR39529:SF1">
    <property type="entry name" value="CARBOHYDRATE BINDING DOMAIN-CONTAINING PROTEIN"/>
    <property type="match status" value="1"/>
</dbReference>
<feature type="signal peptide" evidence="1">
    <location>
        <begin position="1"/>
        <end position="18"/>
    </location>
</feature>
<accession>F0ZSU6</accession>
<protein>
    <recommendedName>
        <fullName evidence="4">Carbohydrate binding domain-containing protein</fullName>
    </recommendedName>
</protein>
<dbReference type="KEGG" id="dpp:DICPUDRAFT_155013"/>
<evidence type="ECO:0000256" key="1">
    <source>
        <dbReference type="SAM" id="SignalP"/>
    </source>
</evidence>
<proteinExistence type="predicted"/>
<keyword evidence="3" id="KW-1185">Reference proteome</keyword>
<dbReference type="GeneID" id="10507884"/>